<dbReference type="Proteomes" id="UP000598032">
    <property type="component" value="Unassembled WGS sequence"/>
</dbReference>
<protein>
    <submittedName>
        <fullName evidence="1">Uncharacterized protein</fullName>
    </submittedName>
</protein>
<dbReference type="EMBL" id="CAJHCP010000008">
    <property type="protein sequence ID" value="CAD6542911.1"/>
    <property type="molecule type" value="Genomic_DNA"/>
</dbReference>
<gene>
    <name evidence="1" type="ORF">LMG28140_03837</name>
</gene>
<sequence length="280" mass="31463">MTIFETNEQLAETYREARCFLGLDQAARAESDWFKGFLAYAPVRSFFKQSVFDKGTVLKVAAITQVARAYVACFEREPSVPLPTAANVRGLMKKAAAFESELDAESSSWVPPEVEKSFRSPMKSLRDAASTVERRSAGRPAFSERRIFVLHLAGALYGMCGDFPGRFIATVAARVWEDTDDRTIRKILTQDERDAIKRHAEKNRRQVAESENVAHLLLNRASIPSKTSPQVREPQTTSEIFEMMLALAKRIPDETISISAVNLMDTLRQEAEIEPDFPPD</sequence>
<accession>A0ABN7I2A6</accession>
<evidence type="ECO:0000313" key="2">
    <source>
        <dbReference type="Proteomes" id="UP000598032"/>
    </source>
</evidence>
<name>A0ABN7I2A6_9BURK</name>
<organism evidence="1 2">
    <name type="scientific">Paraburkholderia metrosideri</name>
    <dbReference type="NCBI Taxonomy" id="580937"/>
    <lineage>
        <taxon>Bacteria</taxon>
        <taxon>Pseudomonadati</taxon>
        <taxon>Pseudomonadota</taxon>
        <taxon>Betaproteobacteria</taxon>
        <taxon>Burkholderiales</taxon>
        <taxon>Burkholderiaceae</taxon>
        <taxon>Paraburkholderia</taxon>
    </lineage>
</organism>
<evidence type="ECO:0000313" key="1">
    <source>
        <dbReference type="EMBL" id="CAD6542911.1"/>
    </source>
</evidence>
<dbReference type="RefSeq" id="WP_236592090.1">
    <property type="nucleotide sequence ID" value="NZ_CAJHCP010000008.1"/>
</dbReference>
<proteinExistence type="predicted"/>
<reference evidence="1 2" key="1">
    <citation type="submission" date="2020-10" db="EMBL/GenBank/DDBJ databases">
        <authorList>
            <person name="Peeters C."/>
        </authorList>
    </citation>
    <scope>NUCLEOTIDE SEQUENCE [LARGE SCALE GENOMIC DNA]</scope>
    <source>
        <strain evidence="1 2">LMG 28140</strain>
    </source>
</reference>
<comment type="caution">
    <text evidence="1">The sequence shown here is derived from an EMBL/GenBank/DDBJ whole genome shotgun (WGS) entry which is preliminary data.</text>
</comment>
<keyword evidence="2" id="KW-1185">Reference proteome</keyword>